<dbReference type="RefSeq" id="WP_110437956.1">
    <property type="nucleotide sequence ID" value="NZ_CP046393.1"/>
</dbReference>
<gene>
    <name evidence="1" type="ORF">DK869_00010</name>
</gene>
<dbReference type="InterPro" id="IPR025157">
    <property type="entry name" value="Hemagglutinin_rpt"/>
</dbReference>
<dbReference type="Proteomes" id="UP000247565">
    <property type="component" value="Unassembled WGS sequence"/>
</dbReference>
<proteinExistence type="predicted"/>
<dbReference type="EMBL" id="QGLT01000001">
    <property type="protein sequence ID" value="PXZ01436.1"/>
    <property type="molecule type" value="Genomic_DNA"/>
</dbReference>
<dbReference type="OrthoDB" id="10017871at2"/>
<evidence type="ECO:0000313" key="2">
    <source>
        <dbReference type="Proteomes" id="UP000247565"/>
    </source>
</evidence>
<organism evidence="1 2">
    <name type="scientific">Commensalibacter melissae</name>
    <dbReference type="NCBI Taxonomy" id="2070537"/>
    <lineage>
        <taxon>Bacteria</taxon>
        <taxon>Pseudomonadati</taxon>
        <taxon>Pseudomonadota</taxon>
        <taxon>Alphaproteobacteria</taxon>
        <taxon>Acetobacterales</taxon>
        <taxon>Acetobacteraceae</taxon>
    </lineage>
</organism>
<sequence length="462" mass="47681">MGKAGIKDQAIKDNMTPQEIDKINKANKNNSSAANYNLVGAYASIGHSSNKSHLTTESTRDTGSVVSAGGKVSINAKNDINATAATINGNDVIFNAGRDINLNAGHATDKVKRKTSSKSFGVGVTADIGMGGGSAMINANMALSGSNMHSSSTTAIDTIVNGQHSVIINNKNGSLNLNGAHITNKIPTEEGSILDGKTSSGSIAINTGSMNITTPQNRNRYDSDSKSLGMQAGIPLAGFGLAGGSSPDIPESQGTITGGVKDIHNNYLSTEKHVSGIEAGSGGLDINVGGTTTINGGAITSTADASKNVINTDRLVGNSLDNHSIWSGLNVNGTETLKSQYTVAGVATDEKENNLLPGNVLNKVVGPGFTGNITTHNEHSKTEAAIGENITINAGSITGTISRDPDAANGYLADRFDANKIDSNFKKQNEITQTINTISDAIINTVYNDKKANQDNHAQSGN</sequence>
<name>A0A318N272_9PROT</name>
<reference evidence="1 2" key="1">
    <citation type="submission" date="2018-05" db="EMBL/GenBank/DDBJ databases">
        <title>Reference genomes for bee gut microbiota database.</title>
        <authorList>
            <person name="Ellegaard K.M."/>
        </authorList>
    </citation>
    <scope>NUCLEOTIDE SEQUENCE [LARGE SCALE GENOMIC DNA]</scope>
    <source>
        <strain evidence="1 2">ESL0284</strain>
    </source>
</reference>
<accession>A0A318N272</accession>
<protein>
    <submittedName>
        <fullName evidence="1">Uncharacterized protein</fullName>
    </submittedName>
</protein>
<dbReference type="GO" id="GO:0003824">
    <property type="term" value="F:catalytic activity"/>
    <property type="evidence" value="ECO:0007669"/>
    <property type="project" value="UniProtKB-ARBA"/>
</dbReference>
<comment type="caution">
    <text evidence="1">The sequence shown here is derived from an EMBL/GenBank/DDBJ whole genome shotgun (WGS) entry which is preliminary data.</text>
</comment>
<keyword evidence="2" id="KW-1185">Reference proteome</keyword>
<evidence type="ECO:0000313" key="1">
    <source>
        <dbReference type="EMBL" id="PXZ01436.1"/>
    </source>
</evidence>
<dbReference type="AlphaFoldDB" id="A0A318N272"/>
<dbReference type="Pfam" id="PF13332">
    <property type="entry name" value="Fil_haemagg_2"/>
    <property type="match status" value="1"/>
</dbReference>